<evidence type="ECO:0000256" key="6">
    <source>
        <dbReference type="ARBA" id="ARBA00022840"/>
    </source>
</evidence>
<dbReference type="OrthoDB" id="66620at2759"/>
<dbReference type="AlphaFoldDB" id="A0A232FLJ7"/>
<keyword evidence="7 10" id="KW-1133">Transmembrane helix</keyword>
<evidence type="ECO:0000256" key="5">
    <source>
        <dbReference type="ARBA" id="ARBA00022741"/>
    </source>
</evidence>
<dbReference type="Proteomes" id="UP000215335">
    <property type="component" value="Unassembled WGS sequence"/>
</dbReference>
<dbReference type="InterPro" id="IPR050352">
    <property type="entry name" value="ABCG_transporters"/>
</dbReference>
<evidence type="ECO:0000259" key="11">
    <source>
        <dbReference type="PROSITE" id="PS50893"/>
    </source>
</evidence>
<feature type="transmembrane region" description="Helical" evidence="10">
    <location>
        <begin position="653"/>
        <end position="675"/>
    </location>
</feature>
<dbReference type="Pfam" id="PF01061">
    <property type="entry name" value="ABC2_membrane"/>
    <property type="match status" value="2"/>
</dbReference>
<keyword evidence="5" id="KW-0547">Nucleotide-binding</keyword>
<dbReference type="PROSITE" id="PS50893">
    <property type="entry name" value="ABC_TRANSPORTER_2"/>
    <property type="match status" value="1"/>
</dbReference>
<organism evidence="12 13">
    <name type="scientific">Trichomalopsis sarcophagae</name>
    <dbReference type="NCBI Taxonomy" id="543379"/>
    <lineage>
        <taxon>Eukaryota</taxon>
        <taxon>Metazoa</taxon>
        <taxon>Ecdysozoa</taxon>
        <taxon>Arthropoda</taxon>
        <taxon>Hexapoda</taxon>
        <taxon>Insecta</taxon>
        <taxon>Pterygota</taxon>
        <taxon>Neoptera</taxon>
        <taxon>Endopterygota</taxon>
        <taxon>Hymenoptera</taxon>
        <taxon>Apocrita</taxon>
        <taxon>Proctotrupomorpha</taxon>
        <taxon>Chalcidoidea</taxon>
        <taxon>Pteromalidae</taxon>
        <taxon>Pteromalinae</taxon>
        <taxon>Trichomalopsis</taxon>
    </lineage>
</organism>
<evidence type="ECO:0000256" key="2">
    <source>
        <dbReference type="ARBA" id="ARBA00005814"/>
    </source>
</evidence>
<dbReference type="GO" id="GO:0016887">
    <property type="term" value="F:ATP hydrolysis activity"/>
    <property type="evidence" value="ECO:0007669"/>
    <property type="project" value="InterPro"/>
</dbReference>
<dbReference type="InterPro" id="IPR027417">
    <property type="entry name" value="P-loop_NTPase"/>
</dbReference>
<protein>
    <recommendedName>
        <fullName evidence="11">ABC transporter domain-containing protein</fullName>
    </recommendedName>
</protein>
<dbReference type="GO" id="GO:0140359">
    <property type="term" value="F:ABC-type transporter activity"/>
    <property type="evidence" value="ECO:0007669"/>
    <property type="project" value="InterPro"/>
</dbReference>
<dbReference type="InterPro" id="IPR003593">
    <property type="entry name" value="AAA+_ATPase"/>
</dbReference>
<comment type="subcellular location">
    <subcellularLocation>
        <location evidence="1">Membrane</location>
        <topology evidence="1">Multi-pass membrane protein</topology>
    </subcellularLocation>
</comment>
<feature type="transmembrane region" description="Helical" evidence="10">
    <location>
        <begin position="412"/>
        <end position="430"/>
    </location>
</feature>
<evidence type="ECO:0000256" key="7">
    <source>
        <dbReference type="ARBA" id="ARBA00022989"/>
    </source>
</evidence>
<feature type="region of interest" description="Disordered" evidence="9">
    <location>
        <begin position="34"/>
        <end position="54"/>
    </location>
</feature>
<dbReference type="InterPro" id="IPR003439">
    <property type="entry name" value="ABC_transporter-like_ATP-bd"/>
</dbReference>
<keyword evidence="6" id="KW-0067">ATP-binding</keyword>
<reference evidence="12 13" key="1">
    <citation type="journal article" date="2017" name="Curr. Biol.">
        <title>The Evolution of Venom by Co-option of Single-Copy Genes.</title>
        <authorList>
            <person name="Martinson E.O."/>
            <person name="Mrinalini"/>
            <person name="Kelkar Y.D."/>
            <person name="Chang C.H."/>
            <person name="Werren J.H."/>
        </authorList>
    </citation>
    <scope>NUCLEOTIDE SEQUENCE [LARGE SCALE GENOMIC DNA]</scope>
    <source>
        <strain evidence="12 13">Alberta</strain>
        <tissue evidence="12">Whole body</tissue>
    </source>
</reference>
<accession>A0A232FLJ7</accession>
<dbReference type="CDD" id="cd03213">
    <property type="entry name" value="ABCG_EPDR"/>
    <property type="match status" value="1"/>
</dbReference>
<dbReference type="Pfam" id="PF00005">
    <property type="entry name" value="ABC_tran"/>
    <property type="match status" value="1"/>
</dbReference>
<keyword evidence="3" id="KW-0813">Transport</keyword>
<feature type="transmembrane region" description="Helical" evidence="10">
    <location>
        <begin position="542"/>
        <end position="561"/>
    </location>
</feature>
<evidence type="ECO:0000256" key="4">
    <source>
        <dbReference type="ARBA" id="ARBA00022692"/>
    </source>
</evidence>
<dbReference type="GO" id="GO:0005524">
    <property type="term" value="F:ATP binding"/>
    <property type="evidence" value="ECO:0007669"/>
    <property type="project" value="UniProtKB-KW"/>
</dbReference>
<feature type="transmembrane region" description="Helical" evidence="10">
    <location>
        <begin position="573"/>
        <end position="592"/>
    </location>
</feature>
<evidence type="ECO:0000313" key="13">
    <source>
        <dbReference type="Proteomes" id="UP000215335"/>
    </source>
</evidence>
<dbReference type="PANTHER" id="PTHR48041:SF133">
    <property type="entry name" value="GH24286P"/>
    <property type="match status" value="1"/>
</dbReference>
<dbReference type="STRING" id="543379.A0A232FLJ7"/>
<feature type="domain" description="ABC transporter" evidence="11">
    <location>
        <begin position="58"/>
        <end position="296"/>
    </location>
</feature>
<evidence type="ECO:0000256" key="10">
    <source>
        <dbReference type="SAM" id="Phobius"/>
    </source>
</evidence>
<dbReference type="InterPro" id="IPR043926">
    <property type="entry name" value="ABCG_dom"/>
</dbReference>
<gene>
    <name evidence="12" type="ORF">TSAR_013251</name>
</gene>
<feature type="compositionally biased region" description="Low complexity" evidence="9">
    <location>
        <begin position="38"/>
        <end position="53"/>
    </location>
</feature>
<feature type="transmembrane region" description="Helical" evidence="10">
    <location>
        <begin position="442"/>
        <end position="462"/>
    </location>
</feature>
<comment type="similarity">
    <text evidence="2">Belongs to the ABC transporter superfamily. ABCG family. Eye pigment precursor importer (TC 3.A.1.204) subfamily.</text>
</comment>
<keyword evidence="13" id="KW-1185">Reference proteome</keyword>
<evidence type="ECO:0000256" key="1">
    <source>
        <dbReference type="ARBA" id="ARBA00004141"/>
    </source>
</evidence>
<evidence type="ECO:0000313" key="12">
    <source>
        <dbReference type="EMBL" id="OXU31535.1"/>
    </source>
</evidence>
<dbReference type="Gene3D" id="3.40.50.300">
    <property type="entry name" value="P-loop containing nucleotide triphosphate hydrolases"/>
    <property type="match status" value="1"/>
</dbReference>
<dbReference type="SMART" id="SM00382">
    <property type="entry name" value="AAA"/>
    <property type="match status" value="1"/>
</dbReference>
<dbReference type="InterPro" id="IPR013525">
    <property type="entry name" value="ABC2_TM"/>
</dbReference>
<evidence type="ECO:0000256" key="8">
    <source>
        <dbReference type="ARBA" id="ARBA00023136"/>
    </source>
</evidence>
<dbReference type="InterPro" id="IPR017871">
    <property type="entry name" value="ABC_transporter-like_CS"/>
</dbReference>
<keyword evidence="8 10" id="KW-0472">Membrane</keyword>
<evidence type="ECO:0000256" key="3">
    <source>
        <dbReference type="ARBA" id="ARBA00022448"/>
    </source>
</evidence>
<dbReference type="EMBL" id="NNAY01000050">
    <property type="protein sequence ID" value="OXU31535.1"/>
    <property type="molecule type" value="Genomic_DNA"/>
</dbReference>
<feature type="transmembrane region" description="Helical" evidence="10">
    <location>
        <begin position="510"/>
        <end position="530"/>
    </location>
</feature>
<comment type="caution">
    <text evidence="12">The sequence shown here is derived from an EMBL/GenBank/DDBJ whole genome shotgun (WGS) entry which is preliminary data.</text>
</comment>
<sequence>MESKDPSTANGHLGILKSVRLKLDLSAVVKLDVKKSSPDSSSCPRSPTSPSRSNQLNLTFADLSYCVRSGLLSRERKKVLSNMNGDFRPGELTAIMGPSGAGKSTLMDILAGYTMSGVTGSVRVNGHPRDQSAFRRSSAYIMQDDNLQPLLTVQEAMDIAADLKLESSLSNKKQIVNMILQEMGLWASRTTLSGKLSGGQKKRLAIALELISNPPIMFFDEPTSGLDSVSSRQCIGLLKSLAREGRTVVCTIHQPSATLFDMIDHLYVVAEGQCAYAGGARNLVPYLNSLGLQCPTYHNPADYMLEVLNGDYGSHLPRLVSSAENGCNPLWRSGSKSCQSAPAIFERKLQELASSKLDVTPRLPLPATPIFYECEAKGSAYYATGSWRQLCVLLKRNALRLSRDKVLTFTRLAMHIIVAFLVGIIFYKIGQDAAYALDNFNLLFFSMMFLMFSAFNATLITCKYCTCKPRSNEEQSLMRGIAVPAELPILTREHFNRWYKLHSFYMANKLADLPVQIAAASAYTLIVYFMSGQVPELKRLGLFVLMCILVSLVAQTIGLIIGTSLSLHNGVVFGPFFILPFMIFSGFFVRLYDAHPYFQWLFHTSFLKYGFEGVMIAIYGYNRPRMKCINAEYCHYAWPKKLLEDADMTNSDYWFSTLVLVGLYIVLDLTSYLALRLQLKKRHYTL</sequence>
<dbReference type="FunFam" id="3.40.50.300:FF:001077">
    <property type="entry name" value="Uncharacterized protein, isoform A"/>
    <property type="match status" value="1"/>
</dbReference>
<dbReference type="GO" id="GO:0005886">
    <property type="term" value="C:plasma membrane"/>
    <property type="evidence" value="ECO:0007669"/>
    <property type="project" value="TreeGrafter"/>
</dbReference>
<dbReference type="PROSITE" id="PS00211">
    <property type="entry name" value="ABC_TRANSPORTER_1"/>
    <property type="match status" value="1"/>
</dbReference>
<dbReference type="PANTHER" id="PTHR48041">
    <property type="entry name" value="ABC TRANSPORTER G FAMILY MEMBER 28"/>
    <property type="match status" value="1"/>
</dbReference>
<dbReference type="SUPFAM" id="SSF52540">
    <property type="entry name" value="P-loop containing nucleoside triphosphate hydrolases"/>
    <property type="match status" value="1"/>
</dbReference>
<evidence type="ECO:0000256" key="9">
    <source>
        <dbReference type="SAM" id="MobiDB-lite"/>
    </source>
</evidence>
<name>A0A232FLJ7_9HYME</name>
<keyword evidence="4 10" id="KW-0812">Transmembrane</keyword>
<proteinExistence type="inferred from homology"/>
<dbReference type="Pfam" id="PF19055">
    <property type="entry name" value="ABC2_membrane_7"/>
    <property type="match status" value="1"/>
</dbReference>